<dbReference type="InterPro" id="IPR007156">
    <property type="entry name" value="MamQ_LemA"/>
</dbReference>
<dbReference type="RefSeq" id="WP_091347557.1">
    <property type="nucleotide sequence ID" value="NZ_FOIF01000001.1"/>
</dbReference>
<dbReference type="AlphaFoldDB" id="A0A1H9Y0C8"/>
<reference evidence="8" key="1">
    <citation type="submission" date="2016-10" db="EMBL/GenBank/DDBJ databases">
        <authorList>
            <person name="Varghese N."/>
            <person name="Submissions S."/>
        </authorList>
    </citation>
    <scope>NUCLEOTIDE SEQUENCE [LARGE SCALE GENOMIC DNA]</scope>
    <source>
        <strain evidence="8">DSM 13577</strain>
    </source>
</reference>
<accession>A0A1H9Y0C8</accession>
<dbReference type="SUPFAM" id="SSF140478">
    <property type="entry name" value="LemA-like"/>
    <property type="match status" value="1"/>
</dbReference>
<evidence type="ECO:0000256" key="3">
    <source>
        <dbReference type="ARBA" id="ARBA00022692"/>
    </source>
</evidence>
<evidence type="ECO:0000256" key="2">
    <source>
        <dbReference type="ARBA" id="ARBA00008854"/>
    </source>
</evidence>
<organism evidence="7 8">
    <name type="scientific">Anaerobranca gottschalkii DSM 13577</name>
    <dbReference type="NCBI Taxonomy" id="1120990"/>
    <lineage>
        <taxon>Bacteria</taxon>
        <taxon>Bacillati</taxon>
        <taxon>Bacillota</taxon>
        <taxon>Clostridia</taxon>
        <taxon>Eubacteriales</taxon>
        <taxon>Proteinivoracaceae</taxon>
        <taxon>Anaerobranca</taxon>
    </lineage>
</organism>
<dbReference type="OrthoDB" id="9804152at2"/>
<gene>
    <name evidence="7" type="ORF">SAMN03080614_10016</name>
</gene>
<evidence type="ECO:0000256" key="6">
    <source>
        <dbReference type="SAM" id="Phobius"/>
    </source>
</evidence>
<keyword evidence="5 6" id="KW-0472">Membrane</keyword>
<comment type="subcellular location">
    <subcellularLocation>
        <location evidence="1">Membrane</location>
        <topology evidence="1">Single-pass membrane protein</topology>
    </subcellularLocation>
</comment>
<evidence type="ECO:0000256" key="4">
    <source>
        <dbReference type="ARBA" id="ARBA00022989"/>
    </source>
</evidence>
<dbReference type="GO" id="GO:0016020">
    <property type="term" value="C:membrane"/>
    <property type="evidence" value="ECO:0007669"/>
    <property type="project" value="UniProtKB-SubCell"/>
</dbReference>
<dbReference type="InterPro" id="IPR023353">
    <property type="entry name" value="LemA-like_dom_sf"/>
</dbReference>
<keyword evidence="4 6" id="KW-1133">Transmembrane helix</keyword>
<name>A0A1H9Y0C8_9FIRM</name>
<evidence type="ECO:0000256" key="1">
    <source>
        <dbReference type="ARBA" id="ARBA00004167"/>
    </source>
</evidence>
<proteinExistence type="inferred from homology"/>
<dbReference type="Proteomes" id="UP000243819">
    <property type="component" value="Unassembled WGS sequence"/>
</dbReference>
<dbReference type="STRING" id="1120990.SAMN03080614_10016"/>
<sequence length="202" mass="23629">MSMEKKGLSLMPFFVFIVFIVLGVSLMFVYYSILDVERELEAAKVILEEDLKERFNLISSLMNVFNNEINFQSNEEGIVLDLSELYDDRGKYIYFIVIGDIKEILESEEGIYNGENINKIKNIEEGFLIFTNFLKEKLDIEVENFSQFKRLREIDEKVSISGAEYNRIASNFNRKISSFPNNLVAFFSGIRKVPLYDLNRNY</sequence>
<evidence type="ECO:0000313" key="8">
    <source>
        <dbReference type="Proteomes" id="UP000243819"/>
    </source>
</evidence>
<feature type="transmembrane region" description="Helical" evidence="6">
    <location>
        <begin position="12"/>
        <end position="33"/>
    </location>
</feature>
<protein>
    <submittedName>
        <fullName evidence="7">Uncharacterized conserved protein</fullName>
    </submittedName>
</protein>
<comment type="similarity">
    <text evidence="2">Belongs to the LemA family.</text>
</comment>
<evidence type="ECO:0000256" key="5">
    <source>
        <dbReference type="ARBA" id="ARBA00023136"/>
    </source>
</evidence>
<dbReference type="Gene3D" id="1.20.1440.20">
    <property type="entry name" value="LemA-like domain"/>
    <property type="match status" value="1"/>
</dbReference>
<keyword evidence="3 6" id="KW-0812">Transmembrane</keyword>
<keyword evidence="8" id="KW-1185">Reference proteome</keyword>
<dbReference type="Pfam" id="PF04011">
    <property type="entry name" value="LemA"/>
    <property type="match status" value="1"/>
</dbReference>
<evidence type="ECO:0000313" key="7">
    <source>
        <dbReference type="EMBL" id="SES62072.1"/>
    </source>
</evidence>
<dbReference type="EMBL" id="FOIF01000001">
    <property type="protein sequence ID" value="SES62072.1"/>
    <property type="molecule type" value="Genomic_DNA"/>
</dbReference>